<evidence type="ECO:0000313" key="1">
    <source>
        <dbReference type="EMBL" id="EFV04061.1"/>
    </source>
</evidence>
<protein>
    <recommendedName>
        <fullName evidence="3">Rieske domain-containing protein</fullName>
    </recommendedName>
</protein>
<dbReference type="HOGENOM" id="CLU_120457_0_0_10"/>
<name>E6MQM5_9BACT</name>
<comment type="caution">
    <text evidence="1">The sequence shown here is derived from an EMBL/GenBank/DDBJ whole genome shotgun (WGS) entry which is preliminary data.</text>
</comment>
<organism evidence="1 2">
    <name type="scientific">Segatella salivae DSM 15606</name>
    <dbReference type="NCBI Taxonomy" id="888832"/>
    <lineage>
        <taxon>Bacteria</taxon>
        <taxon>Pseudomonadati</taxon>
        <taxon>Bacteroidota</taxon>
        <taxon>Bacteroidia</taxon>
        <taxon>Bacteroidales</taxon>
        <taxon>Prevotellaceae</taxon>
        <taxon>Segatella</taxon>
    </lineage>
</organism>
<proteinExistence type="predicted"/>
<dbReference type="Proteomes" id="UP000003874">
    <property type="component" value="Unassembled WGS sequence"/>
</dbReference>
<dbReference type="STRING" id="888832.HMPREF9420_1793"/>
<dbReference type="AlphaFoldDB" id="E6MQM5"/>
<accession>E6MQM5</accession>
<evidence type="ECO:0008006" key="3">
    <source>
        <dbReference type="Google" id="ProtNLM"/>
    </source>
</evidence>
<dbReference type="eggNOG" id="ENOG5033DC5">
    <property type="taxonomic scope" value="Bacteria"/>
</dbReference>
<dbReference type="EMBL" id="AEQO01000147">
    <property type="protein sequence ID" value="EFV04061.1"/>
    <property type="molecule type" value="Genomic_DNA"/>
</dbReference>
<keyword evidence="2" id="KW-1185">Reference proteome</keyword>
<reference evidence="1 2" key="1">
    <citation type="submission" date="2010-12" db="EMBL/GenBank/DDBJ databases">
        <authorList>
            <person name="Muzny D."/>
            <person name="Qin X."/>
            <person name="Deng J."/>
            <person name="Jiang H."/>
            <person name="Liu Y."/>
            <person name="Qu J."/>
            <person name="Song X.-Z."/>
            <person name="Zhang L."/>
            <person name="Thornton R."/>
            <person name="Coyle M."/>
            <person name="Francisco L."/>
            <person name="Jackson L."/>
            <person name="Javaid M."/>
            <person name="Korchina V."/>
            <person name="Kovar C."/>
            <person name="Mata R."/>
            <person name="Mathew T."/>
            <person name="Ngo R."/>
            <person name="Nguyen L."/>
            <person name="Nguyen N."/>
            <person name="Okwuonu G."/>
            <person name="Ongeri F."/>
            <person name="Pham C."/>
            <person name="Simmons D."/>
            <person name="Wilczek-Boney K."/>
            <person name="Hale W."/>
            <person name="Jakkamsetti A."/>
            <person name="Pham P."/>
            <person name="Ruth R."/>
            <person name="San Lucas F."/>
            <person name="Warren J."/>
            <person name="Zhang J."/>
            <person name="Zhao Z."/>
            <person name="Zhou C."/>
            <person name="Zhu D."/>
            <person name="Lee S."/>
            <person name="Bess C."/>
            <person name="Blankenburg K."/>
            <person name="Forbes L."/>
            <person name="Fu Q."/>
            <person name="Gubbala S."/>
            <person name="Hirani K."/>
            <person name="Jayaseelan J.C."/>
            <person name="Lara F."/>
            <person name="Munidasa M."/>
            <person name="Palculict T."/>
            <person name="Patil S."/>
            <person name="Pu L.-L."/>
            <person name="Saada N."/>
            <person name="Tang L."/>
            <person name="Weissenberger G."/>
            <person name="Zhu Y."/>
            <person name="Hemphill L."/>
            <person name="Shang Y."/>
            <person name="Youmans B."/>
            <person name="Ayvaz T."/>
            <person name="Ross M."/>
            <person name="Santibanez J."/>
            <person name="Aqrawi P."/>
            <person name="Gross S."/>
            <person name="Joshi V."/>
            <person name="Fowler G."/>
            <person name="Nazareth L."/>
            <person name="Reid J."/>
            <person name="Worley K."/>
            <person name="Petrosino J."/>
            <person name="Highlander S."/>
            <person name="Gibbs R."/>
        </authorList>
    </citation>
    <scope>NUCLEOTIDE SEQUENCE [LARGE SCALE GENOMIC DNA]</scope>
    <source>
        <strain evidence="1 2">DSM 15606</strain>
    </source>
</reference>
<sequence length="209" mass="23490">MSKPGGLRLVFDDLKRIRMIKPNQWRGIWIVLALLLVCSCGKIQNEYSDFRPYFVYNNNVRQCARLAEAMTPNSGIFCIIQQQFISGATYYVFTNSDGLSQKIIQNDRERQGHYVLGYNNGLIVGYGNLSDPQVFYAYDLECSNCFDASSLPVRSKPLHLASGGIAICNVCHRHYNLNNNGVIISGERGKKLTRYRASSTGPYGILSVN</sequence>
<gene>
    <name evidence="1" type="ORF">HMPREF9420_1793</name>
</gene>
<evidence type="ECO:0000313" key="2">
    <source>
        <dbReference type="Proteomes" id="UP000003874"/>
    </source>
</evidence>